<evidence type="ECO:0000256" key="4">
    <source>
        <dbReference type="ARBA" id="ARBA00022695"/>
    </source>
</evidence>
<dbReference type="SUPFAM" id="SSF56672">
    <property type="entry name" value="DNA/RNA polymerases"/>
    <property type="match status" value="1"/>
</dbReference>
<dbReference type="InterPro" id="IPR043502">
    <property type="entry name" value="DNA/RNA_pol_sf"/>
</dbReference>
<evidence type="ECO:0000259" key="9">
    <source>
        <dbReference type="PROSITE" id="PS50522"/>
    </source>
</evidence>
<evidence type="ECO:0000256" key="1">
    <source>
        <dbReference type="ARBA" id="ARBA00012494"/>
    </source>
</evidence>
<dbReference type="InterPro" id="IPR007096">
    <property type="entry name" value="RNA-dir_Rpol_cat_phage"/>
</dbReference>
<name>A0ABY4D5C7_9VIRU</name>
<evidence type="ECO:0000313" key="10">
    <source>
        <dbReference type="EMBL" id="UOL48980.1"/>
    </source>
</evidence>
<keyword evidence="4" id="KW-0548">Nucleotidyltransferase</keyword>
<evidence type="ECO:0000256" key="3">
    <source>
        <dbReference type="ARBA" id="ARBA00022679"/>
    </source>
</evidence>
<dbReference type="EC" id="2.7.7.48" evidence="1"/>
<feature type="domain" description="RdRp catalytic" evidence="9">
    <location>
        <begin position="348"/>
        <end position="497"/>
    </location>
</feature>
<comment type="catalytic activity">
    <reaction evidence="8">
        <text>RNA(n) + a ribonucleoside 5'-triphosphate = RNA(n+1) + diphosphate</text>
        <dbReference type="Rhea" id="RHEA:21248"/>
        <dbReference type="Rhea" id="RHEA-COMP:14527"/>
        <dbReference type="Rhea" id="RHEA-COMP:17342"/>
        <dbReference type="ChEBI" id="CHEBI:33019"/>
        <dbReference type="ChEBI" id="CHEBI:61557"/>
        <dbReference type="ChEBI" id="CHEBI:140395"/>
        <dbReference type="EC" id="2.7.7.48"/>
    </reaction>
</comment>
<dbReference type="PROSITE" id="PS50522">
    <property type="entry name" value="RDRP_PHAGE"/>
    <property type="match status" value="1"/>
</dbReference>
<proteinExistence type="predicted"/>
<reference evidence="10" key="2">
    <citation type="journal article" date="2022" name="Nat. Microbiol.">
        <title>RNA viromes from terrestrial sites across China expand environmental viral diversity.</title>
        <authorList>
            <person name="Chiapello M."/>
            <person name="Rodriguez-Romero J."/>
            <person name="Ayllon M.A."/>
            <person name="Turina M."/>
        </authorList>
    </citation>
    <scope>NUCLEOTIDE SEQUENCE</scope>
    <source>
        <strain evidence="10">376R-k141_1065260</strain>
    </source>
</reference>
<sequence length="660" mass="74473">MKPNSYANYLLGLYSAMLVDIADKCPHLRVDSSRDYKRLLSSVEHRGIRVFLIDLPDIGKHFDRCIADGQLTRIGLPLARPYKTGVVIPRLFKGLLLSVFDENGVLRFDPDVQSIKYLRQLYYAAKKFELDCPDSVTWKTVNEFFEIDQECRLPTARWNTDDASFEPNADVHLCDISGSQLSGDTLHGIDQNPSLLLDIGNAKSAAQRAADYVAGDLGWFEPTEWRAKHGPGAVSDLVKGQSKYSLPNWTENLESCFPRADMAFSSYAHWADSLGGQEWDQAYLDLGLPVPGKLIAVPKTMKAPRLIASEPTSNQWCQQALADFLTTRYKRTFAVYSVDFHSQEPNKDLALKASHTAEYSTIDLSSASDRISCWLIERMFRRNSRLLRSFYSVRTRFIKNGIDRKSPELYELRKFSTMGSALTFPVQSLVFSILAAGCVHHIRGRREGSMLEWEESFREVRVFGDDIIVPTDCWSLVQAVLEDLGLKVNHTKTFGTGKFRESCGTDAYDGTDVSKVSVLSMPDVSRPGSIVSAVDTHNNFFLGGYFRTAAYIKSTVVGKGRYSLPDVTVGSGILGWYHDPDGVKVRLRSRWNEALHRVERLVHTLETVSVRVPAEGYMMVLQYFTEVCKPPISREERLGVPSYPASKLRRRWVPESSDLY</sequence>
<organism evidence="10 11">
    <name type="scientific">Leviviridae sp</name>
    <dbReference type="NCBI Taxonomy" id="2027243"/>
    <lineage>
        <taxon>Viruses</taxon>
        <taxon>Riboviria</taxon>
        <taxon>Orthornavirae</taxon>
        <taxon>Lenarviricota</taxon>
        <taxon>Leviviricetes</taxon>
        <taxon>Norzivirales</taxon>
        <taxon>Fiersviridae</taxon>
    </lineage>
</organism>
<evidence type="ECO:0000256" key="5">
    <source>
        <dbReference type="ARBA" id="ARBA00022741"/>
    </source>
</evidence>
<reference evidence="10" key="1">
    <citation type="submission" date="2021-05" db="EMBL/GenBank/DDBJ databases">
        <authorList>
            <person name="Chen Y.-M."/>
            <person name="Zhang Y.-Z."/>
        </authorList>
    </citation>
    <scope>NUCLEOTIDE SEQUENCE</scope>
    <source>
        <strain evidence="10">376R-k141_1065260</strain>
    </source>
</reference>
<dbReference type="InterPro" id="IPR005093">
    <property type="entry name" value="RNArep_beta"/>
</dbReference>
<evidence type="ECO:0000256" key="2">
    <source>
        <dbReference type="ARBA" id="ARBA00022484"/>
    </source>
</evidence>
<evidence type="ECO:0000313" key="11">
    <source>
        <dbReference type="Proteomes" id="UP001060223"/>
    </source>
</evidence>
<evidence type="ECO:0000256" key="7">
    <source>
        <dbReference type="ARBA" id="ARBA00030248"/>
    </source>
</evidence>
<keyword evidence="3" id="KW-0808">Transferase</keyword>
<dbReference type="EMBL" id="MZ679471">
    <property type="protein sequence ID" value="UOL48980.1"/>
    <property type="molecule type" value="Genomic_RNA"/>
</dbReference>
<keyword evidence="11" id="KW-1185">Reference proteome</keyword>
<protein>
    <recommendedName>
        <fullName evidence="1">RNA-directed RNA polymerase</fullName>
        <ecNumber evidence="1">2.7.7.48</ecNumber>
    </recommendedName>
    <alternativeName>
        <fullName evidence="7">RNA replicase beta chain</fullName>
    </alternativeName>
</protein>
<keyword evidence="2" id="KW-0696">RNA-directed RNA polymerase</keyword>
<keyword evidence="5" id="KW-0547">Nucleotide-binding</keyword>
<evidence type="ECO:0000256" key="6">
    <source>
        <dbReference type="ARBA" id="ARBA00022953"/>
    </source>
</evidence>
<dbReference type="Pfam" id="PF03431">
    <property type="entry name" value="RNA_replicase_B"/>
    <property type="match status" value="1"/>
</dbReference>
<keyword evidence="6" id="KW-0693">Viral RNA replication</keyword>
<evidence type="ECO:0000256" key="8">
    <source>
        <dbReference type="ARBA" id="ARBA00048744"/>
    </source>
</evidence>
<accession>A0ABY4D5C7</accession>
<dbReference type="Proteomes" id="UP001060223">
    <property type="component" value="Segment"/>
</dbReference>